<dbReference type="InterPro" id="IPR043682">
    <property type="entry name" value="RqcH_bacterial"/>
</dbReference>
<dbReference type="InterPro" id="IPR051608">
    <property type="entry name" value="RQC_Subunit_NEMF"/>
</dbReference>
<keyword evidence="5" id="KW-0175">Coiled coil</keyword>
<evidence type="ECO:0000259" key="7">
    <source>
        <dbReference type="Pfam" id="PF05670"/>
    </source>
</evidence>
<dbReference type="Gene3D" id="2.30.310.10">
    <property type="entry name" value="ibrinogen binding protein from staphylococcus aureus domain"/>
    <property type="match status" value="1"/>
</dbReference>
<dbReference type="InterPro" id="IPR008532">
    <property type="entry name" value="NFACT_RNA-bd"/>
</dbReference>
<dbReference type="AlphaFoldDB" id="A0A0R2LLZ0"/>
<evidence type="ECO:0000256" key="1">
    <source>
        <dbReference type="ARBA" id="ARBA00022555"/>
    </source>
</evidence>
<dbReference type="GO" id="GO:0000049">
    <property type="term" value="F:tRNA binding"/>
    <property type="evidence" value="ECO:0007669"/>
    <property type="project" value="UniProtKB-UniRule"/>
</dbReference>
<comment type="caution">
    <text evidence="8">The sequence shown here is derived from an EMBL/GenBank/DDBJ whole genome shotgun (WGS) entry which is preliminary data.</text>
</comment>
<comment type="similarity">
    <text evidence="5">Belongs to the NEMF family.</text>
</comment>
<evidence type="ECO:0000313" key="8">
    <source>
        <dbReference type="EMBL" id="KRO02773.1"/>
    </source>
</evidence>
<dbReference type="PANTHER" id="PTHR15239:SF6">
    <property type="entry name" value="RIBOSOME QUALITY CONTROL COMPLEX SUBUNIT NEMF"/>
    <property type="match status" value="1"/>
</dbReference>
<dbReference type="GO" id="GO:0019843">
    <property type="term" value="F:rRNA binding"/>
    <property type="evidence" value="ECO:0007669"/>
    <property type="project" value="UniProtKB-UniRule"/>
</dbReference>
<proteinExistence type="inferred from homology"/>
<keyword evidence="1 5" id="KW-0820">tRNA-binding</keyword>
<dbReference type="Pfam" id="PF05833">
    <property type="entry name" value="NFACT_N"/>
    <property type="match status" value="1"/>
</dbReference>
<comment type="subunit">
    <text evidence="5">Associates with stalled 50S ribosomal subunits. Binds to RqcP.</text>
</comment>
<comment type="function">
    <text evidence="5">Key component of the ribosome quality control system (RQC), a ribosome-associated complex that mediates the extraction of incompletely synthesized nascent chains from stalled ribosomes and their subsequent degradation. RqcH recruits Ala-charged tRNA, and with RqcP directs the elongation of stalled nascent chains on 50S ribosomal subunits, leading to non-templated C-terminal alanine extensions (Ala tail). The Ala tail promotes nascent chain degradation. May add between 1 and at least 8 Ala residues. Binds to stalled 50S ribosomal subunits.</text>
</comment>
<feature type="region of interest" description="Disordered" evidence="6">
    <location>
        <begin position="430"/>
        <end position="450"/>
    </location>
</feature>
<evidence type="ECO:0000256" key="3">
    <source>
        <dbReference type="ARBA" id="ARBA00022884"/>
    </source>
</evidence>
<evidence type="ECO:0000256" key="6">
    <source>
        <dbReference type="SAM" id="MobiDB-lite"/>
    </source>
</evidence>
<feature type="domain" description="NFACT RNA-binding" evidence="7">
    <location>
        <begin position="452"/>
        <end position="540"/>
    </location>
</feature>
<sequence>MMAFDGLFVHAMVNELKNMLVNGRVAKISQPYSNEVILTIRSNRQNYPLLLSANPNYARIQVTKIPYTNPQTPTNFTMMLRKYLDGAKIEDIWQLQNDRVIYLNFTRRNELGDQITLLLSIEIMGRHSNVILIDSQENKVLDAIKRVSAQQDRYRTLLPGSTYRTPPKQDKSDPFSTQELYVELNRQYPNRDVLAQKLVDTYQGFSKLSGLQLADILHSTNYPSLQEAYSYFLNKTKHPDPVIITNNNKLDFSFLSAEMKINSSWPTLSELLDAFYQDKAEHDRVKQQGANLIKVVANNLRKNQRKLKKQNKEFQATENADSYRVKGELLTTYLYQVQRGMNSITLPNYYDNDNLFEISLSNQLSPSQNAQKYFKRYQKLKNAAVYLNQQIKNTKAEITYLESLANAIELADPRDLPEIKLELQEQGYLKAQKDKRSPKKARRQNKSKPELYYATDGTEISVGKNNIQNDHLTMKTARKDEIWLHVKNIPGSHVIVHSNSPRESTLLEAAQIAAYYSKGRASANVAVDYVPVKNIRKPNGAKPGFVIYEGQKTLYVTPQKDKIDSLKQK</sequence>
<reference evidence="8 9" key="1">
    <citation type="journal article" date="2015" name="Genome Announc.">
        <title>Expanding the biotechnology potential of lactobacilli through comparative genomics of 213 strains and associated genera.</title>
        <authorList>
            <person name="Sun Z."/>
            <person name="Harris H.M."/>
            <person name="McCann A."/>
            <person name="Guo C."/>
            <person name="Argimon S."/>
            <person name="Zhang W."/>
            <person name="Yang X."/>
            <person name="Jeffery I.B."/>
            <person name="Cooney J.C."/>
            <person name="Kagawa T.F."/>
            <person name="Liu W."/>
            <person name="Song Y."/>
            <person name="Salvetti E."/>
            <person name="Wrobel A."/>
            <person name="Rasinkangas P."/>
            <person name="Parkhill J."/>
            <person name="Rea M.C."/>
            <person name="O'Sullivan O."/>
            <person name="Ritari J."/>
            <person name="Douillard F.P."/>
            <person name="Paul Ross R."/>
            <person name="Yang R."/>
            <person name="Briner A.E."/>
            <person name="Felis G.E."/>
            <person name="de Vos W.M."/>
            <person name="Barrangou R."/>
            <person name="Klaenhammer T.R."/>
            <person name="Caufield P.W."/>
            <person name="Cui Y."/>
            <person name="Zhang H."/>
            <person name="O'Toole P.W."/>
        </authorList>
    </citation>
    <scope>NUCLEOTIDE SEQUENCE [LARGE SCALE GENOMIC DNA]</scope>
    <source>
        <strain evidence="8 9">NBRC 103219</strain>
    </source>
</reference>
<dbReference type="GO" id="GO:0072344">
    <property type="term" value="P:rescue of stalled ribosome"/>
    <property type="evidence" value="ECO:0007669"/>
    <property type="project" value="UniProtKB-UniRule"/>
</dbReference>
<dbReference type="Pfam" id="PF05670">
    <property type="entry name" value="NFACT-R_1"/>
    <property type="match status" value="1"/>
</dbReference>
<keyword evidence="3 5" id="KW-0694">RNA-binding</keyword>
<feature type="compositionally biased region" description="Basic residues" evidence="6">
    <location>
        <begin position="436"/>
        <end position="446"/>
    </location>
</feature>
<dbReference type="FunFam" id="2.30.310.10:FF:000004">
    <property type="entry name" value="Fibronectin-binding protein A"/>
    <property type="match status" value="1"/>
</dbReference>
<accession>A0A0R2LLZ0</accession>
<dbReference type="GO" id="GO:1990112">
    <property type="term" value="C:RQC complex"/>
    <property type="evidence" value="ECO:0007669"/>
    <property type="project" value="TreeGrafter"/>
</dbReference>
<dbReference type="EMBL" id="JQCN01000001">
    <property type="protein sequence ID" value="KRO02773.1"/>
    <property type="molecule type" value="Genomic_DNA"/>
</dbReference>
<name>A0A0R2LLZ0_9LACO</name>
<feature type="coiled-coil region" evidence="5">
    <location>
        <begin position="293"/>
        <end position="320"/>
    </location>
</feature>
<gene>
    <name evidence="5" type="primary">rqcH</name>
    <name evidence="8" type="ORF">IV66_GL000199</name>
</gene>
<dbReference type="PATRIC" id="fig|449659.4.peg.197"/>
<dbReference type="STRING" id="449659.IV66_GL000199"/>
<keyword evidence="9" id="KW-1185">Reference proteome</keyword>
<dbReference type="Proteomes" id="UP000051886">
    <property type="component" value="Unassembled WGS sequence"/>
</dbReference>
<dbReference type="GO" id="GO:0043023">
    <property type="term" value="F:ribosomal large subunit binding"/>
    <property type="evidence" value="ECO:0007669"/>
    <property type="project" value="UniProtKB-UniRule"/>
</dbReference>
<evidence type="ECO:0000256" key="5">
    <source>
        <dbReference type="HAMAP-Rule" id="MF_00844"/>
    </source>
</evidence>
<organism evidence="8 9">
    <name type="scientific">Ligilactobacillus pobuzihii</name>
    <dbReference type="NCBI Taxonomy" id="449659"/>
    <lineage>
        <taxon>Bacteria</taxon>
        <taxon>Bacillati</taxon>
        <taxon>Bacillota</taxon>
        <taxon>Bacilli</taxon>
        <taxon>Lactobacillales</taxon>
        <taxon>Lactobacillaceae</taxon>
        <taxon>Ligilactobacillus</taxon>
    </lineage>
</organism>
<evidence type="ECO:0000313" key="9">
    <source>
        <dbReference type="Proteomes" id="UP000051886"/>
    </source>
</evidence>
<evidence type="ECO:0000256" key="2">
    <source>
        <dbReference type="ARBA" id="ARBA00022730"/>
    </source>
</evidence>
<evidence type="ECO:0000256" key="4">
    <source>
        <dbReference type="ARBA" id="ARBA00022917"/>
    </source>
</evidence>
<keyword evidence="4 5" id="KW-0648">Protein biosynthesis</keyword>
<protein>
    <recommendedName>
        <fullName evidence="5">Rqc2 homolog RqcH</fullName>
        <shortName evidence="5">RqcH</shortName>
    </recommendedName>
</protein>
<dbReference type="HAMAP" id="MF_00844_B">
    <property type="entry name" value="RqcH_B"/>
    <property type="match status" value="1"/>
</dbReference>
<keyword evidence="2 5" id="KW-0699">rRNA-binding</keyword>
<dbReference type="Gene3D" id="3.40.970.40">
    <property type="entry name" value="fibrinogen binding protein from staphylococcus aureus domain like"/>
    <property type="match status" value="1"/>
</dbReference>
<dbReference type="PANTHER" id="PTHR15239">
    <property type="entry name" value="NUCLEAR EXPORT MEDIATOR FACTOR NEMF"/>
    <property type="match status" value="1"/>
</dbReference>